<evidence type="ECO:0000313" key="7">
    <source>
        <dbReference type="EMBL" id="KAJ3488667.1"/>
    </source>
</evidence>
<dbReference type="GO" id="GO:0016746">
    <property type="term" value="F:acyltransferase activity"/>
    <property type="evidence" value="ECO:0007669"/>
    <property type="project" value="UniProtKB-KW"/>
</dbReference>
<accession>A0AAD5VAC2</accession>
<evidence type="ECO:0000313" key="8">
    <source>
        <dbReference type="Proteomes" id="UP001212997"/>
    </source>
</evidence>
<dbReference type="InterPro" id="IPR023213">
    <property type="entry name" value="CAT-like_dom_sf"/>
</dbReference>
<comment type="similarity">
    <text evidence="1 5">Belongs to the carnitine/choline acetyltransferase family.</text>
</comment>
<keyword evidence="8" id="KW-1185">Reference proteome</keyword>
<feature type="active site" description="Proton acceptor" evidence="4">
    <location>
        <position position="350"/>
    </location>
</feature>
<comment type="caution">
    <text evidence="7">The sequence shown here is derived from an EMBL/GenBank/DDBJ whole genome shotgun (WGS) entry which is preliminary data.</text>
</comment>
<keyword evidence="3 5" id="KW-0012">Acyltransferase</keyword>
<dbReference type="Pfam" id="PF00755">
    <property type="entry name" value="Carn_acyltransf"/>
    <property type="match status" value="1"/>
</dbReference>
<dbReference type="InterPro" id="IPR039551">
    <property type="entry name" value="Cho/carn_acyl_trans"/>
</dbReference>
<evidence type="ECO:0000259" key="6">
    <source>
        <dbReference type="Pfam" id="PF00755"/>
    </source>
</evidence>
<evidence type="ECO:0000256" key="5">
    <source>
        <dbReference type="RuleBase" id="RU003801"/>
    </source>
</evidence>
<evidence type="ECO:0000256" key="3">
    <source>
        <dbReference type="ARBA" id="ARBA00023315"/>
    </source>
</evidence>
<dbReference type="PANTHER" id="PTHR22589:SF103">
    <property type="entry name" value="CARNITINE O-ACETYL-TRANSFERASE, ISOFORM A-RELATED"/>
    <property type="match status" value="1"/>
</dbReference>
<dbReference type="Proteomes" id="UP001212997">
    <property type="component" value="Unassembled WGS sequence"/>
</dbReference>
<dbReference type="Gene3D" id="3.30.559.70">
    <property type="entry name" value="Choline/Carnitine o-acyltransferase, domain 2"/>
    <property type="match status" value="1"/>
</dbReference>
<feature type="domain" description="Choline/carnitine acyltransferase" evidence="6">
    <location>
        <begin position="43"/>
        <end position="536"/>
    </location>
</feature>
<sequence length="537" mass="59844">MSSSSSSSSSFPLTSRPANWKSLAPAPLAGGPTFAGQSTLNKLPVPELSETLTKLKDSLKPIAWDEKEYNEVVKKIDEFGKGLGPELQKRLVKRKDETVHWFEQWWDDLAYLTYRDSVVINVSYYYGFDEHPAHLPQSAVSRAAALTRATMQFRELFKRGQVKPEATREGPLCMDTWRWMFDCSRVPGPEGVDWSVSYAKEGDLGESGHVVVFRKGRVWKLEPWQNGHLLSVEEIEKQIQFIVENTKEEYPGVGVLTASNRNVWAKDYATLASDPQNASILETIQSSAFVICLDVEQPSSFIEHSRFLWHGAVIRDNNNKVTLGLRNRWVDKPVNFIVFDNGKAGILGEHSVMDGTPTVALCDTVLDIIADPKFDQGLPREGASLTLPQPLDFKVSNETQKAIGDATKAALDLVESQAMTILQTSYGKAAIKNFGVSPDSWTQMIIQLAYARLLKGRGEKRVGGTYEAATTRRFFKGRTEAIRVVSKESDDWVRSMDEEGVSVEEKKRLFGLATKKHVGLAKMAGTGQGIDRHLLGT</sequence>
<dbReference type="InterPro" id="IPR042231">
    <property type="entry name" value="Cho/carn_acyl_trans_2"/>
</dbReference>
<dbReference type="AlphaFoldDB" id="A0AAD5VAC2"/>
<evidence type="ECO:0000256" key="2">
    <source>
        <dbReference type="ARBA" id="ARBA00022679"/>
    </source>
</evidence>
<evidence type="ECO:0000256" key="1">
    <source>
        <dbReference type="ARBA" id="ARBA00005232"/>
    </source>
</evidence>
<keyword evidence="2 5" id="KW-0808">Transferase</keyword>
<evidence type="ECO:0000256" key="4">
    <source>
        <dbReference type="PIRSR" id="PIRSR600542-1"/>
    </source>
</evidence>
<reference evidence="7" key="1">
    <citation type="submission" date="2022-07" db="EMBL/GenBank/DDBJ databases">
        <title>Genome Sequence of Physisporinus lineatus.</title>
        <authorList>
            <person name="Buettner E."/>
        </authorList>
    </citation>
    <scope>NUCLEOTIDE SEQUENCE</scope>
    <source>
        <strain evidence="7">VT162</strain>
    </source>
</reference>
<gene>
    <name evidence="7" type="ORF">NLI96_g2674</name>
</gene>
<dbReference type="PROSITE" id="PS00440">
    <property type="entry name" value="ACYLTRANSF_C_2"/>
    <property type="match status" value="1"/>
</dbReference>
<dbReference type="SUPFAM" id="SSF52777">
    <property type="entry name" value="CoA-dependent acyltransferases"/>
    <property type="match status" value="2"/>
</dbReference>
<proteinExistence type="inferred from homology"/>
<protein>
    <recommendedName>
        <fullName evidence="6">Choline/carnitine acyltransferase domain-containing protein</fullName>
    </recommendedName>
</protein>
<organism evidence="7 8">
    <name type="scientific">Meripilus lineatus</name>
    <dbReference type="NCBI Taxonomy" id="2056292"/>
    <lineage>
        <taxon>Eukaryota</taxon>
        <taxon>Fungi</taxon>
        <taxon>Dikarya</taxon>
        <taxon>Basidiomycota</taxon>
        <taxon>Agaricomycotina</taxon>
        <taxon>Agaricomycetes</taxon>
        <taxon>Polyporales</taxon>
        <taxon>Meripilaceae</taxon>
        <taxon>Meripilus</taxon>
    </lineage>
</organism>
<dbReference type="InterPro" id="IPR000542">
    <property type="entry name" value="Carn_acyl_trans"/>
</dbReference>
<name>A0AAD5VAC2_9APHY</name>
<dbReference type="EMBL" id="JANAWD010000062">
    <property type="protein sequence ID" value="KAJ3488667.1"/>
    <property type="molecule type" value="Genomic_DNA"/>
</dbReference>
<dbReference type="Gene3D" id="3.30.559.10">
    <property type="entry name" value="Chloramphenicol acetyltransferase-like domain"/>
    <property type="match status" value="1"/>
</dbReference>
<dbReference type="PANTHER" id="PTHR22589">
    <property type="entry name" value="CARNITINE O-ACYLTRANSFERASE"/>
    <property type="match status" value="1"/>
</dbReference>